<sequence>MAFLEINLEMSPGIAKPIFRSLSHRYWFATRSPMSTSPSPLPSALTVASKLPQVAARSEQILKDLVKEIQDVHADLLSAVQEIDLPPWLWAKPGDSGGHHTNAPPDVREMAVDKHLAQTDARITVPDWLADNGVLLQGLELTVRKDVSSNEAAWKTADGEMSLQRRHSLLHTLLPSPVSPRRFHELLARKEQRQKQDPLCEVMLESSSAALDGKDIDFLRSRRGPIDLTCISSSLQEVSSPTRDKEVLNLLAFNENLHESEPVSPAGVCLAPNNTIHRSKIETTEPCIRLQKSQTQSPTPQFLPLRMRIVSRHESMQKSQVPERRRSMPSLRPNKAERQRRREPPQLDEDAKPTSTRKEELRQRVLVSLSQARNQHRNHRPLEHRPSEPITTATSIEQAEQVAVYSTPTYNYIGAATSPGAVAGFAVLQQLGSAADSNGDALWRKLRKWYAMQPTEDMVERLANVADSLDEEASLWSVPSGAPASEDLYLGKYEGGTAELVGGQEDESEGALKAMSPAQALRHLSVERVRGVRGEAPEVFMAPRPLRLGEKVKAQVSIRQRVSRGLRSTQNLFAGEYWRATKLRETS</sequence>
<reference evidence="2" key="1">
    <citation type="journal article" date="2020" name="Stud. Mycol.">
        <title>101 Dothideomycetes genomes: a test case for predicting lifestyles and emergence of pathogens.</title>
        <authorList>
            <person name="Haridas S."/>
            <person name="Albert R."/>
            <person name="Binder M."/>
            <person name="Bloem J."/>
            <person name="Labutti K."/>
            <person name="Salamov A."/>
            <person name="Andreopoulos B."/>
            <person name="Baker S."/>
            <person name="Barry K."/>
            <person name="Bills G."/>
            <person name="Bluhm B."/>
            <person name="Cannon C."/>
            <person name="Castanera R."/>
            <person name="Culley D."/>
            <person name="Daum C."/>
            <person name="Ezra D."/>
            <person name="Gonzalez J."/>
            <person name="Henrissat B."/>
            <person name="Kuo A."/>
            <person name="Liang C."/>
            <person name="Lipzen A."/>
            <person name="Lutzoni F."/>
            <person name="Magnuson J."/>
            <person name="Mondo S."/>
            <person name="Nolan M."/>
            <person name="Ohm R."/>
            <person name="Pangilinan J."/>
            <person name="Park H.-J."/>
            <person name="Ramirez L."/>
            <person name="Alfaro M."/>
            <person name="Sun H."/>
            <person name="Tritt A."/>
            <person name="Yoshinaga Y."/>
            <person name="Zwiers L.-H."/>
            <person name="Turgeon B."/>
            <person name="Goodwin S."/>
            <person name="Spatafora J."/>
            <person name="Crous P."/>
            <person name="Grigoriev I."/>
        </authorList>
    </citation>
    <scope>NUCLEOTIDE SEQUENCE</scope>
    <source>
        <strain evidence="2">CBS 121167</strain>
    </source>
</reference>
<feature type="region of interest" description="Disordered" evidence="1">
    <location>
        <begin position="313"/>
        <end position="363"/>
    </location>
</feature>
<evidence type="ECO:0000313" key="3">
    <source>
        <dbReference type="Proteomes" id="UP000799438"/>
    </source>
</evidence>
<keyword evidence="3" id="KW-1185">Reference proteome</keyword>
<organism evidence="2 3">
    <name type="scientific">Aplosporella prunicola CBS 121167</name>
    <dbReference type="NCBI Taxonomy" id="1176127"/>
    <lineage>
        <taxon>Eukaryota</taxon>
        <taxon>Fungi</taxon>
        <taxon>Dikarya</taxon>
        <taxon>Ascomycota</taxon>
        <taxon>Pezizomycotina</taxon>
        <taxon>Dothideomycetes</taxon>
        <taxon>Dothideomycetes incertae sedis</taxon>
        <taxon>Botryosphaeriales</taxon>
        <taxon>Aplosporellaceae</taxon>
        <taxon>Aplosporella</taxon>
    </lineage>
</organism>
<feature type="compositionally biased region" description="Basic and acidic residues" evidence="1">
    <location>
        <begin position="313"/>
        <end position="326"/>
    </location>
</feature>
<evidence type="ECO:0000313" key="2">
    <source>
        <dbReference type="EMBL" id="KAF2142452.1"/>
    </source>
</evidence>
<dbReference type="RefSeq" id="XP_033398164.1">
    <property type="nucleotide sequence ID" value="XM_033535854.1"/>
</dbReference>
<gene>
    <name evidence="2" type="ORF">K452DRAFT_18945</name>
</gene>
<protein>
    <submittedName>
        <fullName evidence="2">Uncharacterized protein</fullName>
    </submittedName>
</protein>
<feature type="compositionally biased region" description="Basic and acidic residues" evidence="1">
    <location>
        <begin position="334"/>
        <end position="363"/>
    </location>
</feature>
<dbReference type="EMBL" id="ML995484">
    <property type="protein sequence ID" value="KAF2142452.1"/>
    <property type="molecule type" value="Genomic_DNA"/>
</dbReference>
<dbReference type="Proteomes" id="UP000799438">
    <property type="component" value="Unassembled WGS sequence"/>
</dbReference>
<name>A0A6A6BE57_9PEZI</name>
<dbReference type="AlphaFoldDB" id="A0A6A6BE57"/>
<accession>A0A6A6BE57</accession>
<proteinExistence type="predicted"/>
<evidence type="ECO:0000256" key="1">
    <source>
        <dbReference type="SAM" id="MobiDB-lite"/>
    </source>
</evidence>
<dbReference type="GeneID" id="54293350"/>